<feature type="domain" description="WYL" evidence="2">
    <location>
        <begin position="498"/>
        <end position="562"/>
    </location>
</feature>
<dbReference type="Pfam" id="PF19187">
    <property type="entry name" value="HTH_PafC"/>
    <property type="match status" value="1"/>
</dbReference>
<evidence type="ECO:0000313" key="5">
    <source>
        <dbReference type="EMBL" id="PWI28665.1"/>
    </source>
</evidence>
<accession>A0ABX5LAC4</accession>
<evidence type="ECO:0000259" key="2">
    <source>
        <dbReference type="Pfam" id="PF13280"/>
    </source>
</evidence>
<dbReference type="RefSeq" id="WP_109302938.1">
    <property type="nucleotide sequence ID" value="NZ_QFWG01000001.1"/>
</dbReference>
<evidence type="ECO:0000259" key="4">
    <source>
        <dbReference type="Pfam" id="PF25583"/>
    </source>
</evidence>
<dbReference type="InterPro" id="IPR043839">
    <property type="entry name" value="PafC_HTH"/>
</dbReference>
<evidence type="ECO:0008006" key="7">
    <source>
        <dbReference type="Google" id="ProtNLM"/>
    </source>
</evidence>
<feature type="domain" description="WCX" evidence="4">
    <location>
        <begin position="615"/>
        <end position="667"/>
    </location>
</feature>
<dbReference type="PANTHER" id="PTHR34580">
    <property type="match status" value="1"/>
</dbReference>
<dbReference type="PROSITE" id="PS52050">
    <property type="entry name" value="WYL"/>
    <property type="match status" value="2"/>
</dbReference>
<name>A0ABX5LAC4_9MICC</name>
<dbReference type="Pfam" id="PF25583">
    <property type="entry name" value="WCX"/>
    <property type="match status" value="1"/>
</dbReference>
<comment type="caution">
    <text evidence="5">The sequence shown here is derived from an EMBL/GenBank/DDBJ whole genome shotgun (WGS) entry which is preliminary data.</text>
</comment>
<evidence type="ECO:0000256" key="1">
    <source>
        <dbReference type="SAM" id="MobiDB-lite"/>
    </source>
</evidence>
<dbReference type="Proteomes" id="UP000245514">
    <property type="component" value="Unassembled WGS sequence"/>
</dbReference>
<sequence>MSTSNIKPVSPAAKAVGLMRVLTSTRIGLTAAMLRDRIPDYQGLSDAAFERAFERDKSRLRSLGIELTVEKLEADALGEVRYRIDLPAHRLPELHLSDQERLVTALAAAAVGGSGWGSHARRASVRLGGVSTSSPGAGAGARAELSGPPDAAEALILAALCEYPVSFDYRAANGERTERRILPWGVGQLAGRWYVFGGDIERGGERMFRLDRIQGSVAQANARKAEMIHEIYGRPDKFSMRDELARLTHRDLLQEVWVALPEGAGAELKARGRSMVEDRGVEVVAVDGVYSDVIRECAAVGAAVVGPGDVAQDLADTALIEAALAAHDSAGEDQSSPRLRLSAGGRPSTDQVLADVISLASVIQSEGAQDIDELATRFAVPRSEIERWLATLELGAHIVEDVSTDQASFGLRLDGNTVELSADEGLTYPLNVSLQEATALLLGCELLLSVPGLGPSVHDAADAVVEKLTQARAQLNDFSAIVASEPGQHRGETLRFAEMLGQAIAEQRTVHMRYASFEATTERNIDPLTLVRFDDKLYVRAWCHLRGGERTFNVERIVNLEVTDKQATHTLSDERPATSTGFASGGGFVGGDRGTEALLGFGRDSQWMVSSFRPSVTRRTDTEVIARVNVVSVESIARTVAETGGDVRIVSPPQLRDDVRAALEDLLESSRRCRTVGTELVSQLAVTPTKNPNPTSKQEQK</sequence>
<dbReference type="PANTHER" id="PTHR34580:SF1">
    <property type="entry name" value="PROTEIN PAFC"/>
    <property type="match status" value="1"/>
</dbReference>
<evidence type="ECO:0000259" key="3">
    <source>
        <dbReference type="Pfam" id="PF19187"/>
    </source>
</evidence>
<dbReference type="Pfam" id="PF13280">
    <property type="entry name" value="WYL"/>
    <property type="match status" value="2"/>
</dbReference>
<evidence type="ECO:0000313" key="6">
    <source>
        <dbReference type="Proteomes" id="UP000245514"/>
    </source>
</evidence>
<dbReference type="InterPro" id="IPR051534">
    <property type="entry name" value="CBASS_pafABC_assoc_protein"/>
</dbReference>
<organism evidence="5 6">
    <name type="scientific">Pseudoglutamicibacter cumminsii</name>
    <dbReference type="NCBI Taxonomy" id="156979"/>
    <lineage>
        <taxon>Bacteria</taxon>
        <taxon>Bacillati</taxon>
        <taxon>Actinomycetota</taxon>
        <taxon>Actinomycetes</taxon>
        <taxon>Micrococcales</taxon>
        <taxon>Micrococcaceae</taxon>
        <taxon>Pseudoglutamicibacter</taxon>
    </lineage>
</organism>
<feature type="domain" description="PafC HTH" evidence="3">
    <location>
        <begin position="353"/>
        <end position="469"/>
    </location>
</feature>
<feature type="domain" description="WYL" evidence="2">
    <location>
        <begin position="153"/>
        <end position="214"/>
    </location>
</feature>
<proteinExistence type="predicted"/>
<dbReference type="InterPro" id="IPR057727">
    <property type="entry name" value="WCX_dom"/>
</dbReference>
<reference evidence="5 6" key="1">
    <citation type="submission" date="2018-05" db="EMBL/GenBank/DDBJ databases">
        <title>Draft Genome Sequence of Arthrobacter cumminsii IME1328, Isolated from a Patient Who Suffered from Foot Ulcers in China.</title>
        <authorList>
            <person name="Li M."/>
            <person name="Jiang Z."/>
            <person name="Sun Q."/>
            <person name="Tong Y."/>
        </authorList>
    </citation>
    <scope>NUCLEOTIDE SEQUENCE [LARGE SCALE GENOMIC DNA]</scope>
    <source>
        <strain evidence="5 6">IME1328</strain>
    </source>
</reference>
<protein>
    <recommendedName>
        <fullName evidence="7">WYL domain-containing protein</fullName>
    </recommendedName>
</protein>
<dbReference type="EMBL" id="QFWG01000001">
    <property type="protein sequence ID" value="PWI28665.1"/>
    <property type="molecule type" value="Genomic_DNA"/>
</dbReference>
<feature type="region of interest" description="Disordered" evidence="1">
    <location>
        <begin position="327"/>
        <end position="346"/>
    </location>
</feature>
<keyword evidence="6" id="KW-1185">Reference proteome</keyword>
<dbReference type="InterPro" id="IPR026881">
    <property type="entry name" value="WYL_dom"/>
</dbReference>
<gene>
    <name evidence="5" type="ORF">CAY35_00965</name>
</gene>